<comment type="caution">
    <text evidence="2">The sequence shown here is derived from an EMBL/GenBank/DDBJ whole genome shotgun (WGS) entry which is preliminary data.</text>
</comment>
<sequence>MTAASPPPTTNPFQTPDFGEDQTFEFEDAQVPDPGMRAARPEAA</sequence>
<evidence type="ECO:0000313" key="2">
    <source>
        <dbReference type="EMBL" id="GAA3156543.1"/>
    </source>
</evidence>
<protein>
    <submittedName>
        <fullName evidence="2">Uncharacterized protein</fullName>
    </submittedName>
</protein>
<accession>A0ABP6NSR7</accession>
<evidence type="ECO:0000313" key="3">
    <source>
        <dbReference type="Proteomes" id="UP001500893"/>
    </source>
</evidence>
<proteinExistence type="predicted"/>
<organism evidence="2 3">
    <name type="scientific">Streptomyces rameus</name>
    <dbReference type="NCBI Taxonomy" id="68261"/>
    <lineage>
        <taxon>Bacteria</taxon>
        <taxon>Bacillati</taxon>
        <taxon>Actinomycetota</taxon>
        <taxon>Actinomycetes</taxon>
        <taxon>Kitasatosporales</taxon>
        <taxon>Streptomycetaceae</taxon>
        <taxon>Streptomyces</taxon>
    </lineage>
</organism>
<evidence type="ECO:0000256" key="1">
    <source>
        <dbReference type="SAM" id="MobiDB-lite"/>
    </source>
</evidence>
<gene>
    <name evidence="2" type="ORF">GCM10010521_50800</name>
</gene>
<reference evidence="3" key="1">
    <citation type="journal article" date="2019" name="Int. J. Syst. Evol. Microbiol.">
        <title>The Global Catalogue of Microorganisms (GCM) 10K type strain sequencing project: providing services to taxonomists for standard genome sequencing and annotation.</title>
        <authorList>
            <consortium name="The Broad Institute Genomics Platform"/>
            <consortium name="The Broad Institute Genome Sequencing Center for Infectious Disease"/>
            <person name="Wu L."/>
            <person name="Ma J."/>
        </authorList>
    </citation>
    <scope>NUCLEOTIDE SEQUENCE [LARGE SCALE GENOMIC DNA]</scope>
    <source>
        <strain evidence="3">JCM 11574</strain>
    </source>
</reference>
<feature type="compositionally biased region" description="Pro residues" evidence="1">
    <location>
        <begin position="1"/>
        <end position="10"/>
    </location>
</feature>
<dbReference type="RefSeq" id="WP_345055998.1">
    <property type="nucleotide sequence ID" value="NZ_BAAAVM010000085.1"/>
</dbReference>
<name>A0ABP6NSR7_9ACTN</name>
<feature type="region of interest" description="Disordered" evidence="1">
    <location>
        <begin position="1"/>
        <end position="22"/>
    </location>
</feature>
<dbReference type="Proteomes" id="UP001500893">
    <property type="component" value="Unassembled WGS sequence"/>
</dbReference>
<keyword evidence="3" id="KW-1185">Reference proteome</keyword>
<dbReference type="EMBL" id="BAAAVM010000085">
    <property type="protein sequence ID" value="GAA3156543.1"/>
    <property type="molecule type" value="Genomic_DNA"/>
</dbReference>